<dbReference type="Gene3D" id="1.25.40.10">
    <property type="entry name" value="Tetratricopeptide repeat domain"/>
    <property type="match status" value="2"/>
</dbReference>
<dbReference type="SMART" id="SM00299">
    <property type="entry name" value="CLH"/>
    <property type="match status" value="1"/>
</dbReference>
<evidence type="ECO:0000256" key="1">
    <source>
        <dbReference type="PROSITE-ProRule" id="PRU01006"/>
    </source>
</evidence>
<dbReference type="InterPro" id="IPR011990">
    <property type="entry name" value="TPR-like_helical_dom_sf"/>
</dbReference>
<dbReference type="InterPro" id="IPR055358">
    <property type="entry name" value="CHCR"/>
</dbReference>
<dbReference type="InterPro" id="IPR016024">
    <property type="entry name" value="ARM-type_fold"/>
</dbReference>
<protein>
    <submittedName>
        <fullName evidence="2">Clathrin heavy chain, putative</fullName>
    </submittedName>
</protein>
<dbReference type="GO" id="GO:0006886">
    <property type="term" value="P:intracellular protein transport"/>
    <property type="evidence" value="ECO:0007669"/>
    <property type="project" value="UniProtKB-UniRule"/>
</dbReference>
<dbReference type="GO" id="GO:0071439">
    <property type="term" value="C:clathrin complex"/>
    <property type="evidence" value="ECO:0007669"/>
    <property type="project" value="TreeGrafter"/>
</dbReference>
<accession>A0A1A8WEY1</accession>
<dbReference type="GO" id="GO:0006898">
    <property type="term" value="P:receptor-mediated endocytosis"/>
    <property type="evidence" value="ECO:0007669"/>
    <property type="project" value="TreeGrafter"/>
</dbReference>
<dbReference type="Proteomes" id="UP000078560">
    <property type="component" value="Unassembled WGS sequence"/>
</dbReference>
<dbReference type="PANTHER" id="PTHR10292:SF1">
    <property type="entry name" value="CLATHRIN HEAVY CHAIN"/>
    <property type="match status" value="1"/>
</dbReference>
<reference evidence="3" key="1">
    <citation type="submission" date="2016-05" db="EMBL/GenBank/DDBJ databases">
        <authorList>
            <person name="Naeem Raeece"/>
        </authorList>
    </citation>
    <scope>NUCLEOTIDE SEQUENCE [LARGE SCALE GENOMIC DNA]</scope>
</reference>
<dbReference type="PROSITE" id="PS50236">
    <property type="entry name" value="CHCR"/>
    <property type="match status" value="1"/>
</dbReference>
<name>A0A1A8WEY1_PLAOA</name>
<proteinExistence type="predicted"/>
<dbReference type="PANTHER" id="PTHR10292">
    <property type="entry name" value="CLATHRIN HEAVY CHAIN RELATED"/>
    <property type="match status" value="1"/>
</dbReference>
<feature type="repeat" description="CHCR" evidence="1">
    <location>
        <begin position="133"/>
        <end position="276"/>
    </location>
</feature>
<evidence type="ECO:0000313" key="2">
    <source>
        <dbReference type="EMBL" id="SBS89742.1"/>
    </source>
</evidence>
<gene>
    <name evidence="2" type="ORF">POVCU2_0056920</name>
</gene>
<organism evidence="2 3">
    <name type="scientific">Plasmodium ovale curtisi</name>
    <dbReference type="NCBI Taxonomy" id="864141"/>
    <lineage>
        <taxon>Eukaryota</taxon>
        <taxon>Sar</taxon>
        <taxon>Alveolata</taxon>
        <taxon>Apicomplexa</taxon>
        <taxon>Aconoidasida</taxon>
        <taxon>Haemosporida</taxon>
        <taxon>Plasmodiidae</taxon>
        <taxon>Plasmodium</taxon>
        <taxon>Plasmodium (Plasmodium)</taxon>
    </lineage>
</organism>
<dbReference type="GO" id="GO:0032051">
    <property type="term" value="F:clathrin light chain binding"/>
    <property type="evidence" value="ECO:0007669"/>
    <property type="project" value="TreeGrafter"/>
</dbReference>
<dbReference type="AlphaFoldDB" id="A0A1A8WEY1"/>
<dbReference type="Pfam" id="PF00637">
    <property type="entry name" value="Clathrin"/>
    <property type="match status" value="1"/>
</dbReference>
<dbReference type="InterPro" id="IPR000547">
    <property type="entry name" value="Clathrin_H-chain/VPS_repeat"/>
</dbReference>
<dbReference type="EMBL" id="FLQU01000803">
    <property type="protein sequence ID" value="SBS89742.1"/>
    <property type="molecule type" value="Genomic_DNA"/>
</dbReference>
<sequence length="314" mass="36130">MSANARRKQIELALFNTINDYSGNDSDGYLNVTNFSGALSSSYNEKHDGASSLYGSNEVFRNYGSGQLSEFGDENQEEQEMQKEEELTNVENYEEDLNRAIEFAQKCNVNDVWFILGKAQLKLNKIIDAIDSFIKSNNAGAYKEVIEKCKENNFYEQLIAYLNTLREQNSLKDVLVDSELLYAYAKLKKNAEMTKFIASTNLANMQLIGDRLYKEKEYDAAKILYSSIPNNQKLTFCHLKLKEYSLAIEAAKKTKSLKTWREVNLVCVKYKQLKFAHVAGLQLIMHADHLDEIIKIYEKKKYIKITSVRFEECP</sequence>
<dbReference type="SUPFAM" id="SSF48371">
    <property type="entry name" value="ARM repeat"/>
    <property type="match status" value="2"/>
</dbReference>
<evidence type="ECO:0000313" key="3">
    <source>
        <dbReference type="Proteomes" id="UP000078560"/>
    </source>
</evidence>